<dbReference type="EMBL" id="VUNC01000001">
    <property type="protein sequence ID" value="MST71664.1"/>
    <property type="molecule type" value="Genomic_DNA"/>
</dbReference>
<gene>
    <name evidence="1" type="ORF">FYJ68_00810</name>
</gene>
<dbReference type="AlphaFoldDB" id="A0A6N7XL13"/>
<keyword evidence="2" id="KW-1185">Reference proteome</keyword>
<proteinExistence type="predicted"/>
<organism evidence="1 2">
    <name type="scientific">Olsenella porci</name>
    <dbReference type="NCBI Taxonomy" id="2652279"/>
    <lineage>
        <taxon>Bacteria</taxon>
        <taxon>Bacillati</taxon>
        <taxon>Actinomycetota</taxon>
        <taxon>Coriobacteriia</taxon>
        <taxon>Coriobacteriales</taxon>
        <taxon>Atopobiaceae</taxon>
        <taxon>Olsenella</taxon>
    </lineage>
</organism>
<dbReference type="Proteomes" id="UP000469325">
    <property type="component" value="Unassembled WGS sequence"/>
</dbReference>
<reference evidence="1 2" key="1">
    <citation type="submission" date="2019-08" db="EMBL/GenBank/DDBJ databases">
        <title>In-depth cultivation of the pig gut microbiome towards novel bacterial diversity and tailored functional studies.</title>
        <authorList>
            <person name="Wylensek D."/>
            <person name="Hitch T.C.A."/>
            <person name="Clavel T."/>
        </authorList>
    </citation>
    <scope>NUCLEOTIDE SEQUENCE [LARGE SCALE GENOMIC DNA]</scope>
    <source>
        <strain evidence="1 2">CA-Schmier-601-WT-1</strain>
    </source>
</reference>
<sequence length="71" mass="7580">MACKNSGPTLTIEDARRLPALCGVADAAALTGYSTHYISDCCSRGTIRGVKFGRRWCIDTAALLKQFGIGE</sequence>
<evidence type="ECO:0000313" key="1">
    <source>
        <dbReference type="EMBL" id="MST71664.1"/>
    </source>
</evidence>
<protein>
    <submittedName>
        <fullName evidence="1">Helix-turn-helix domain-containing protein</fullName>
    </submittedName>
</protein>
<dbReference type="RefSeq" id="WP_154433429.1">
    <property type="nucleotide sequence ID" value="NZ_VUNC01000001.1"/>
</dbReference>
<accession>A0A6N7XL13</accession>
<evidence type="ECO:0000313" key="2">
    <source>
        <dbReference type="Proteomes" id="UP000469325"/>
    </source>
</evidence>
<name>A0A6N7XL13_9ACTN</name>
<comment type="caution">
    <text evidence="1">The sequence shown here is derived from an EMBL/GenBank/DDBJ whole genome shotgun (WGS) entry which is preliminary data.</text>
</comment>